<dbReference type="EMBL" id="OFSM01000052">
    <property type="protein sequence ID" value="SOY32494.1"/>
    <property type="molecule type" value="Genomic_DNA"/>
</dbReference>
<evidence type="ECO:0000313" key="1">
    <source>
        <dbReference type="EMBL" id="SOY32494.1"/>
    </source>
</evidence>
<accession>A0A2K4ZPS7</accession>
<evidence type="ECO:0000313" key="2">
    <source>
        <dbReference type="Proteomes" id="UP000236311"/>
    </source>
</evidence>
<proteinExistence type="predicted"/>
<dbReference type="AlphaFoldDB" id="A0A2K4ZPS7"/>
<dbReference type="RefSeq" id="WP_103242432.1">
    <property type="nucleotide sequence ID" value="NZ_JANJZD010000057.1"/>
</dbReference>
<dbReference type="OrthoDB" id="9780211at2"/>
<reference evidence="1 2" key="1">
    <citation type="submission" date="2018-01" db="EMBL/GenBank/DDBJ databases">
        <authorList>
            <person name="Gaut B.S."/>
            <person name="Morton B.R."/>
            <person name="Clegg M.T."/>
            <person name="Duvall M.R."/>
        </authorList>
    </citation>
    <scope>NUCLEOTIDE SEQUENCE [LARGE SCALE GENOMIC DNA]</scope>
    <source>
        <strain evidence="1">GP69</strain>
    </source>
</reference>
<sequence>MSLRKYLADNKIDQIEDDQVFMESEYNAVQTYCGIIGYLITSDDLEIIKSRGLEDSFINWKIIYVKDLWENFGEVAMNPETEEIEEPWKHFLPGTHREDIWHWFEEQFDISVAELMGH</sequence>
<name>A0A2K4ZPS7_9FIRM</name>
<keyword evidence="2" id="KW-1185">Reference proteome</keyword>
<protein>
    <submittedName>
        <fullName evidence="1">Uncharacterized protein</fullName>
    </submittedName>
</protein>
<gene>
    <name evidence="1" type="ORF">AMURIS_05259</name>
</gene>
<organism evidence="1 2">
    <name type="scientific">Acetatifactor muris</name>
    <dbReference type="NCBI Taxonomy" id="879566"/>
    <lineage>
        <taxon>Bacteria</taxon>
        <taxon>Bacillati</taxon>
        <taxon>Bacillota</taxon>
        <taxon>Clostridia</taxon>
        <taxon>Lachnospirales</taxon>
        <taxon>Lachnospiraceae</taxon>
        <taxon>Acetatifactor</taxon>
    </lineage>
</organism>
<dbReference type="Proteomes" id="UP000236311">
    <property type="component" value="Unassembled WGS sequence"/>
</dbReference>